<dbReference type="EMBL" id="KZ857523">
    <property type="protein sequence ID" value="RDX41127.1"/>
    <property type="molecule type" value="Genomic_DNA"/>
</dbReference>
<organism evidence="3 4">
    <name type="scientific">Lentinus brumalis</name>
    <dbReference type="NCBI Taxonomy" id="2498619"/>
    <lineage>
        <taxon>Eukaryota</taxon>
        <taxon>Fungi</taxon>
        <taxon>Dikarya</taxon>
        <taxon>Basidiomycota</taxon>
        <taxon>Agaricomycotina</taxon>
        <taxon>Agaricomycetes</taxon>
        <taxon>Polyporales</taxon>
        <taxon>Polyporaceae</taxon>
        <taxon>Lentinus</taxon>
    </lineage>
</organism>
<evidence type="ECO:0000256" key="1">
    <source>
        <dbReference type="SAM" id="SignalP"/>
    </source>
</evidence>
<keyword evidence="1" id="KW-0732">Signal</keyword>
<feature type="domain" description="DUF7223" evidence="2">
    <location>
        <begin position="279"/>
        <end position="486"/>
    </location>
</feature>
<keyword evidence="4" id="KW-1185">Reference proteome</keyword>
<evidence type="ECO:0000259" key="2">
    <source>
        <dbReference type="Pfam" id="PF23865"/>
    </source>
</evidence>
<accession>A0A371CLJ4</accession>
<dbReference type="InterPro" id="IPR055647">
    <property type="entry name" value="DUF7223"/>
</dbReference>
<feature type="chain" id="PRO_5016787911" description="DUF7223 domain-containing protein" evidence="1">
    <location>
        <begin position="19"/>
        <end position="535"/>
    </location>
</feature>
<reference evidence="3 4" key="1">
    <citation type="journal article" date="2018" name="Biotechnol. Biofuels">
        <title>Integrative visual omics of the white-rot fungus Polyporus brumalis exposes the biotechnological potential of its oxidative enzymes for delignifying raw plant biomass.</title>
        <authorList>
            <person name="Miyauchi S."/>
            <person name="Rancon A."/>
            <person name="Drula E."/>
            <person name="Hage H."/>
            <person name="Chaduli D."/>
            <person name="Favel A."/>
            <person name="Grisel S."/>
            <person name="Henrissat B."/>
            <person name="Herpoel-Gimbert I."/>
            <person name="Ruiz-Duenas F.J."/>
            <person name="Chevret D."/>
            <person name="Hainaut M."/>
            <person name="Lin J."/>
            <person name="Wang M."/>
            <person name="Pangilinan J."/>
            <person name="Lipzen A."/>
            <person name="Lesage-Meessen L."/>
            <person name="Navarro D."/>
            <person name="Riley R."/>
            <person name="Grigoriev I.V."/>
            <person name="Zhou S."/>
            <person name="Raouche S."/>
            <person name="Rosso M.N."/>
        </authorList>
    </citation>
    <scope>NUCLEOTIDE SEQUENCE [LARGE SCALE GENOMIC DNA]</scope>
    <source>
        <strain evidence="3 4">BRFM 1820</strain>
    </source>
</reference>
<gene>
    <name evidence="3" type="ORF">OH76DRAFT_1489747</name>
</gene>
<dbReference type="AlphaFoldDB" id="A0A371CLJ4"/>
<dbReference type="Pfam" id="PF23865">
    <property type="entry name" value="DUF7223"/>
    <property type="match status" value="1"/>
</dbReference>
<name>A0A371CLJ4_9APHY</name>
<evidence type="ECO:0000313" key="4">
    <source>
        <dbReference type="Proteomes" id="UP000256964"/>
    </source>
</evidence>
<evidence type="ECO:0000313" key="3">
    <source>
        <dbReference type="EMBL" id="RDX41127.1"/>
    </source>
</evidence>
<proteinExistence type="predicted"/>
<dbReference type="Proteomes" id="UP000256964">
    <property type="component" value="Unassembled WGS sequence"/>
</dbReference>
<feature type="signal peptide" evidence="1">
    <location>
        <begin position="1"/>
        <end position="18"/>
    </location>
</feature>
<dbReference type="STRING" id="139420.A0A371CLJ4"/>
<sequence>MVFSPLLVAALLPIAAQAANDWSKPCFGECNWDITNGSGSGTVRLVGSQTGVSDLTTAAGWTILDCDPNTADQDIRLVCHDPAMGCDHLNQNGAAGTLVRLPTSCGSMPFAVVTREWVHEDQSIPASKLVRRDGSQPTVKGISLATDFAAVDPNVNGNVTLFVQGSSIPGVAGNFTVTPPTDGAVAKRGLFSWIGSTLKNLSEVHKNITGSAPLNFEKDVPLFDQSFSCPQNGAVPAFDGEAKVDLKGKVDGTVNYGVAAAGSIIPPKLDEFGLFVGLDATVTGTLGLDATLTGSISSGKIPLFETGIPGLDFPKILSIGPTFSVNAEATASLDANLNVDVDLAYTIAGAQLFFPPNDKPAGSFTPNDSNLKLSVSPNITSHGQIAAHLIPSLAFGIDVLSGAAKATINLDVDASAAVDLSLTAVAEAGISKDGSKSTDASFGGCVDVTTGLAVTAGADASLLSLFDKSTSVDLFNKTFDLFKKCFGSNPARRAYTGRAERAALMAKRASVGCPSGLLGKVASVVEEAIPAAKIV</sequence>
<dbReference type="OrthoDB" id="73875at2759"/>
<protein>
    <recommendedName>
        <fullName evidence="2">DUF7223 domain-containing protein</fullName>
    </recommendedName>
</protein>